<proteinExistence type="predicted"/>
<comment type="caution">
    <text evidence="2">The sequence shown here is derived from an EMBL/GenBank/DDBJ whole genome shotgun (WGS) entry which is preliminary data.</text>
</comment>
<keyword evidence="1" id="KW-1133">Transmembrane helix</keyword>
<dbReference type="RefSeq" id="WP_307106422.1">
    <property type="nucleotide sequence ID" value="NZ_JAUTAS010000001.1"/>
</dbReference>
<protein>
    <recommendedName>
        <fullName evidence="4">Transmembrane protein</fullName>
    </recommendedName>
</protein>
<dbReference type="EMBL" id="JAUTAS010000001">
    <property type="protein sequence ID" value="MDQ1107659.1"/>
    <property type="molecule type" value="Genomic_DNA"/>
</dbReference>
<name>A0AAP5E8E6_9GAMM</name>
<evidence type="ECO:0008006" key="4">
    <source>
        <dbReference type="Google" id="ProtNLM"/>
    </source>
</evidence>
<evidence type="ECO:0000313" key="3">
    <source>
        <dbReference type="Proteomes" id="UP001226084"/>
    </source>
</evidence>
<feature type="transmembrane region" description="Helical" evidence="1">
    <location>
        <begin position="7"/>
        <end position="28"/>
    </location>
</feature>
<accession>A0AAP5E8E6</accession>
<dbReference type="AlphaFoldDB" id="A0AAP5E8E6"/>
<dbReference type="Proteomes" id="UP001226084">
    <property type="component" value="Unassembled WGS sequence"/>
</dbReference>
<gene>
    <name evidence="2" type="ORF">QE424_000818</name>
</gene>
<keyword evidence="1" id="KW-0812">Transmembrane</keyword>
<evidence type="ECO:0000256" key="1">
    <source>
        <dbReference type="SAM" id="Phobius"/>
    </source>
</evidence>
<evidence type="ECO:0000313" key="2">
    <source>
        <dbReference type="EMBL" id="MDQ1107659.1"/>
    </source>
</evidence>
<feature type="transmembrane region" description="Helical" evidence="1">
    <location>
        <begin position="72"/>
        <end position="93"/>
    </location>
</feature>
<sequence length="119" mass="12637">MTNALRWIAVVPAALLSFVALFMLLASLRGLLLRFCPDGDLGTEWTSDLSLPSPVVSMPTCYAAWFPDVEMALLVFAFTVAVRAAGCAAAWVAPSRKLACGLSAAGLAILNMDLLSRFS</sequence>
<keyword evidence="1" id="KW-0472">Membrane</keyword>
<reference evidence="2" key="1">
    <citation type="submission" date="2023-07" db="EMBL/GenBank/DDBJ databases">
        <title>Functional and genomic diversity of the sorghum phyllosphere microbiome.</title>
        <authorList>
            <person name="Shade A."/>
        </authorList>
    </citation>
    <scope>NUCLEOTIDE SEQUENCE</scope>
    <source>
        <strain evidence="2">SORGH_AS_0457</strain>
    </source>
</reference>
<organism evidence="2 3">
    <name type="scientific">Stenotrophomonas rhizophila</name>
    <dbReference type="NCBI Taxonomy" id="216778"/>
    <lineage>
        <taxon>Bacteria</taxon>
        <taxon>Pseudomonadati</taxon>
        <taxon>Pseudomonadota</taxon>
        <taxon>Gammaproteobacteria</taxon>
        <taxon>Lysobacterales</taxon>
        <taxon>Lysobacteraceae</taxon>
        <taxon>Stenotrophomonas</taxon>
    </lineage>
</organism>